<evidence type="ECO:0000313" key="6">
    <source>
        <dbReference type="EMBL" id="DAE14058.1"/>
    </source>
</evidence>
<keyword evidence="4" id="KW-0812">Transmembrane</keyword>
<dbReference type="SUPFAM" id="SSF58104">
    <property type="entry name" value="Methyl-accepting chemotaxis protein (MCP) signaling domain"/>
    <property type="match status" value="1"/>
</dbReference>
<evidence type="ECO:0000256" key="3">
    <source>
        <dbReference type="SAM" id="Coils"/>
    </source>
</evidence>
<feature type="transmembrane region" description="Helical" evidence="4">
    <location>
        <begin position="444"/>
        <end position="469"/>
    </location>
</feature>
<protein>
    <submittedName>
        <fullName evidence="6">Minor tail protein</fullName>
    </submittedName>
</protein>
<accession>A0A8S5Q4L9</accession>
<dbReference type="InterPro" id="IPR010090">
    <property type="entry name" value="Phage_tape_meas"/>
</dbReference>
<sequence>MASRKEYEMLFALEAQLGREFRSTFAKARGELGETADSAESFGSRATQAVDAVSSVLAAAGISALLNEIKQGFEECAQASMDFESAMTGVAKTTDLTDEELADMSDAIKAMSTEIPASTTEIAAVAEAAGQLGIQKDALLDFTRVMTMLGTATNMTAEDAATALARFANITGMSADNYDRLGAVIVDLGNNFATTESEITQMGTRLASGGKLAGLTEPQIMALAAAMSSVGIEAEAGGTAMTQTLNAIEKAVASGEDTLQSFADVAGMSADEFEQKWNTDALSALTAFIRGLGDLDERGESATLVLEDLGLTGIRQSNMLKSLALAADEMDSAVQTANTAWDENIALTNEANKRYATTQSKLDMMQNAYTNLKVAVGDAFTPALRDLYDAGTDALNVAGEYIQNNPALVKGVATFTGVVGGATAALTAYAAISKVIKALDMATMFGGAVGPIMLGVTAVAALAAGIVAVSEASKNDAVPSVRELTEAARELDSAMNEAKAACDGTVTTTEASANVANNYIDRLEELNSLSELSAEQQREYHGILVMLTQTVPDLANYIDLETDTINGGTEALRANTQAWKDNAIAQAYQEQLTEIYSKNADVLIEAEKNKIGLRDAEGKLAVAQKAQNDEFERQNRLYQEANQKVQDYFEETGLVTDANMWLGETTDELNRKLEQNAQEVAAAQDAVDNYQKAIDKDNEALQEAQSEIALAEEAVQNLTTATEESTSATDDASRGYSELNTEISNTMERIEALQEAYQEAYTAAAESVRGQYSLWQEADSIVATSASSINSNLQGQITHWQTYNENLASLRDRAGDIEGLTDLIGSFADGSAESVNAVAGMAAANDDDLKKMVENWNKLREEQNKTAEDIADFRTGFSEAMDAISGDLEAAIDDMDYGTEAAAAGRATIQGFIDGASGMLSTVQQAYSRLGSAALAALNRNGYYNSTSPNRRMSGISRYATGTDYADAGLALVGEEGPEFVMMRGGETVLNAADTHSAIEAMTSTTDSATPVQVNITVEGDVNDGVMTRLESYGEEFAEQVRAVIREDKVDALRGAYR</sequence>
<name>A0A8S5Q4L9_9CAUD</name>
<evidence type="ECO:0000256" key="1">
    <source>
        <dbReference type="ARBA" id="ARBA00022465"/>
    </source>
</evidence>
<evidence type="ECO:0000259" key="5">
    <source>
        <dbReference type="Pfam" id="PF10145"/>
    </source>
</evidence>
<dbReference type="EMBL" id="BK015575">
    <property type="protein sequence ID" value="DAE14058.1"/>
    <property type="molecule type" value="Genomic_DNA"/>
</dbReference>
<organism evidence="6">
    <name type="scientific">Caudovirales sp. ctlwr10</name>
    <dbReference type="NCBI Taxonomy" id="2825771"/>
    <lineage>
        <taxon>Viruses</taxon>
        <taxon>Duplodnaviria</taxon>
        <taxon>Heunggongvirae</taxon>
        <taxon>Uroviricota</taxon>
        <taxon>Caudoviricetes</taxon>
    </lineage>
</organism>
<dbReference type="GO" id="GO:0098003">
    <property type="term" value="P:viral tail assembly"/>
    <property type="evidence" value="ECO:0007669"/>
    <property type="project" value="UniProtKB-KW"/>
</dbReference>
<feature type="domain" description="Phage tail tape measure protein" evidence="5">
    <location>
        <begin position="106"/>
        <end position="302"/>
    </location>
</feature>
<dbReference type="PANTHER" id="PTHR37813:SF1">
    <property type="entry name" value="FELS-2 PROPHAGE PROTEIN"/>
    <property type="match status" value="1"/>
</dbReference>
<keyword evidence="4" id="KW-1133">Transmembrane helix</keyword>
<dbReference type="Pfam" id="PF10145">
    <property type="entry name" value="PhageMin_Tail"/>
    <property type="match status" value="1"/>
</dbReference>
<keyword evidence="4" id="KW-0472">Membrane</keyword>
<dbReference type="PANTHER" id="PTHR37813">
    <property type="entry name" value="FELS-2 PROPHAGE PROTEIN"/>
    <property type="match status" value="1"/>
</dbReference>
<proteinExistence type="predicted"/>
<dbReference type="Gene3D" id="1.20.5.300">
    <property type="match status" value="1"/>
</dbReference>
<reference evidence="6" key="1">
    <citation type="journal article" date="2021" name="Proc. Natl. Acad. Sci. U.S.A.">
        <title>A Catalog of Tens of Thousands of Viruses from Human Metagenomes Reveals Hidden Associations with Chronic Diseases.</title>
        <authorList>
            <person name="Tisza M.J."/>
            <person name="Buck C.B."/>
        </authorList>
    </citation>
    <scope>NUCLEOTIDE SEQUENCE</scope>
    <source>
        <strain evidence="6">Ctlwr10</strain>
    </source>
</reference>
<evidence type="ECO:0000256" key="2">
    <source>
        <dbReference type="ARBA" id="ARBA00022612"/>
    </source>
</evidence>
<keyword evidence="1" id="KW-1245">Viral tail assembly</keyword>
<feature type="transmembrane region" description="Helical" evidence="4">
    <location>
        <begin position="412"/>
        <end position="432"/>
    </location>
</feature>
<keyword evidence="2" id="KW-1188">Viral release from host cell</keyword>
<feature type="coiled-coil region" evidence="3">
    <location>
        <begin position="621"/>
        <end position="763"/>
    </location>
</feature>
<evidence type="ECO:0000256" key="4">
    <source>
        <dbReference type="SAM" id="Phobius"/>
    </source>
</evidence>
<keyword evidence="3" id="KW-0175">Coiled coil</keyword>
<dbReference type="NCBIfam" id="TIGR01760">
    <property type="entry name" value="tape_meas_TP901"/>
    <property type="match status" value="1"/>
</dbReference>